<dbReference type="AlphaFoldDB" id="M6GGE1"/>
<accession>M6GGE1</accession>
<sequence>MFGTDPREKEESMLWFQLSRSKETLSLLFVFYFLFYL</sequence>
<evidence type="ECO:0000313" key="2">
    <source>
        <dbReference type="Proteomes" id="UP000012128"/>
    </source>
</evidence>
<dbReference type="EMBL" id="AFLW02000121">
    <property type="protein sequence ID" value="EMM81584.1"/>
    <property type="molecule type" value="Genomic_DNA"/>
</dbReference>
<dbReference type="Proteomes" id="UP000012128">
    <property type="component" value="Unassembled WGS sequence"/>
</dbReference>
<gene>
    <name evidence="1" type="ORF">LEP1GSC037_4036</name>
</gene>
<comment type="caution">
    <text evidence="1">The sequence shown here is derived from an EMBL/GenBank/DDBJ whole genome shotgun (WGS) entry which is preliminary data.</text>
</comment>
<protein>
    <submittedName>
        <fullName evidence="1">Uncharacterized protein</fullName>
    </submittedName>
</protein>
<reference evidence="1 2" key="1">
    <citation type="submission" date="2013-01" db="EMBL/GenBank/DDBJ databases">
        <authorList>
            <person name="Harkins D.M."/>
            <person name="Durkin A.S."/>
            <person name="Brinkac L.M."/>
            <person name="Haft D.H."/>
            <person name="Selengut J.D."/>
            <person name="Sanka R."/>
            <person name="DePew J."/>
            <person name="Purushe J."/>
            <person name="Hospenthal D.R."/>
            <person name="Murray C.K."/>
            <person name="Pimentel G."/>
            <person name="Wasfy M."/>
            <person name="Parker T."/>
            <person name="Miller R.S."/>
            <person name="Vinetz J.M."/>
            <person name="Sutton G.G."/>
            <person name="Nierman W.C."/>
            <person name="Fouts D.E."/>
        </authorList>
    </citation>
    <scope>NUCLEOTIDE SEQUENCE [LARGE SCALE GENOMIC DNA]</scope>
    <source>
        <strain evidence="1 2">2006001854</strain>
    </source>
</reference>
<organism evidence="1 2">
    <name type="scientific">Leptospira interrogans str. 2006001854</name>
    <dbReference type="NCBI Taxonomy" id="1001590"/>
    <lineage>
        <taxon>Bacteria</taxon>
        <taxon>Pseudomonadati</taxon>
        <taxon>Spirochaetota</taxon>
        <taxon>Spirochaetia</taxon>
        <taxon>Leptospirales</taxon>
        <taxon>Leptospiraceae</taxon>
        <taxon>Leptospira</taxon>
    </lineage>
</organism>
<name>M6GGE1_LEPIR</name>
<proteinExistence type="predicted"/>
<evidence type="ECO:0000313" key="1">
    <source>
        <dbReference type="EMBL" id="EMM81584.1"/>
    </source>
</evidence>